<evidence type="ECO:0000313" key="2">
    <source>
        <dbReference type="Proteomes" id="UP000037035"/>
    </source>
</evidence>
<dbReference type="AlphaFoldDB" id="A0A0L6UXN8"/>
<reference evidence="1 2" key="1">
    <citation type="submission" date="2015-08" db="EMBL/GenBank/DDBJ databases">
        <title>Next Generation Sequencing and Analysis of the Genome of Puccinia sorghi L Schw, the Causal Agent of Maize Common Rust.</title>
        <authorList>
            <person name="Rochi L."/>
            <person name="Burguener G."/>
            <person name="Darino M."/>
            <person name="Turjanski A."/>
            <person name="Kreff E."/>
            <person name="Dieguez M.J."/>
            <person name="Sacco F."/>
        </authorList>
    </citation>
    <scope>NUCLEOTIDE SEQUENCE [LARGE SCALE GENOMIC DNA]</scope>
    <source>
        <strain evidence="1 2">RO10H11247</strain>
    </source>
</reference>
<dbReference type="PANTHER" id="PTHR11439:SF463">
    <property type="entry name" value="REVERSE TRANSCRIPTASE TY1_COPIA-TYPE DOMAIN-CONTAINING PROTEIN"/>
    <property type="match status" value="1"/>
</dbReference>
<sequence>MNVFPRRRSHTRGFKHENDSIKISLPNHIQHGLEELGLVDCNTSITQDSRSSISIIDWLLACSTILRSSLDPTLALPYPAWPGTSDLKLTLKIKEPNQLLQIFSDASWGNNPQDCTSQSGYLCFLFGTLISWNSSKQRLVTYSSTEAELNPLVDSFHEGIWLKALLAEIWNIQIDSPV</sequence>
<evidence type="ECO:0008006" key="3">
    <source>
        <dbReference type="Google" id="ProtNLM"/>
    </source>
</evidence>
<dbReference type="PANTHER" id="PTHR11439">
    <property type="entry name" value="GAG-POL-RELATED RETROTRANSPOSON"/>
    <property type="match status" value="1"/>
</dbReference>
<dbReference type="OrthoDB" id="4356562at2759"/>
<gene>
    <name evidence="1" type="ORF">VP01_337g9</name>
</gene>
<protein>
    <recommendedName>
        <fullName evidence="3">Reverse transcriptase Ty1/copia-type domain-containing protein</fullName>
    </recommendedName>
</protein>
<proteinExistence type="predicted"/>
<comment type="caution">
    <text evidence="1">The sequence shown here is derived from an EMBL/GenBank/DDBJ whole genome shotgun (WGS) entry which is preliminary data.</text>
</comment>
<evidence type="ECO:0000313" key="1">
    <source>
        <dbReference type="EMBL" id="KNZ52982.1"/>
    </source>
</evidence>
<dbReference type="EMBL" id="LAVV01008368">
    <property type="protein sequence ID" value="KNZ52982.1"/>
    <property type="molecule type" value="Genomic_DNA"/>
</dbReference>
<name>A0A0L6UXN8_9BASI</name>
<dbReference type="CDD" id="cd09272">
    <property type="entry name" value="RNase_HI_RT_Ty1"/>
    <property type="match status" value="1"/>
</dbReference>
<dbReference type="VEuPathDB" id="FungiDB:VP01_337g9"/>
<accession>A0A0L6UXN8</accession>
<dbReference type="Proteomes" id="UP000037035">
    <property type="component" value="Unassembled WGS sequence"/>
</dbReference>
<organism evidence="1 2">
    <name type="scientific">Puccinia sorghi</name>
    <dbReference type="NCBI Taxonomy" id="27349"/>
    <lineage>
        <taxon>Eukaryota</taxon>
        <taxon>Fungi</taxon>
        <taxon>Dikarya</taxon>
        <taxon>Basidiomycota</taxon>
        <taxon>Pucciniomycotina</taxon>
        <taxon>Pucciniomycetes</taxon>
        <taxon>Pucciniales</taxon>
        <taxon>Pucciniaceae</taxon>
        <taxon>Puccinia</taxon>
    </lineage>
</organism>
<keyword evidence="2" id="KW-1185">Reference proteome</keyword>